<reference evidence="2" key="1">
    <citation type="submission" date="2016-03" db="EMBL/GenBank/DDBJ databases">
        <authorList>
            <person name="Johnson T.J."/>
            <person name="Youmans B."/>
            <person name="Case K."/>
            <person name="Noll S."/>
        </authorList>
    </citation>
    <scope>NUCLEOTIDE SEQUENCE [LARGE SCALE GENOMIC DNA]</scope>
    <source>
        <strain evidence="2">UMNLAv8</strain>
    </source>
</reference>
<protein>
    <submittedName>
        <fullName evidence="1">Uncharacterized protein</fullName>
    </submittedName>
</protein>
<sequence length="68" mass="8155">MWAFFIWLKIVFGRMLVDMIKILKIRTAQRTLIRVPRNLINPCRHGRTPLQGWQKFDEKGEKFGIPPF</sequence>
<comment type="caution">
    <text evidence="1">The sequence shown here is derived from an EMBL/GenBank/DDBJ whole genome shotgun (WGS) entry which is preliminary data.</text>
</comment>
<gene>
    <name evidence="1" type="ORF">A3O14_01020</name>
</gene>
<organism evidence="1 2">
    <name type="scientific">Ligilactobacillus aviarius</name>
    <dbReference type="NCBI Taxonomy" id="1606"/>
    <lineage>
        <taxon>Bacteria</taxon>
        <taxon>Bacillati</taxon>
        <taxon>Bacillota</taxon>
        <taxon>Bacilli</taxon>
        <taxon>Lactobacillales</taxon>
        <taxon>Lactobacillaceae</taxon>
        <taxon>Ligilactobacillus</taxon>
    </lineage>
</organism>
<dbReference type="Proteomes" id="UP000078520">
    <property type="component" value="Unassembled WGS sequence"/>
</dbReference>
<name>A0A179C460_9LACO</name>
<accession>A0A179C460</accession>
<evidence type="ECO:0000313" key="1">
    <source>
        <dbReference type="EMBL" id="OAQ06486.1"/>
    </source>
</evidence>
<proteinExistence type="predicted"/>
<evidence type="ECO:0000313" key="2">
    <source>
        <dbReference type="Proteomes" id="UP000078520"/>
    </source>
</evidence>
<dbReference type="AlphaFoldDB" id="A0A179C460"/>
<dbReference type="EMBL" id="LVKI01000058">
    <property type="protein sequence ID" value="OAQ06486.1"/>
    <property type="molecule type" value="Genomic_DNA"/>
</dbReference>